<reference evidence="1" key="1">
    <citation type="submission" date="2019-03" db="EMBL/GenBank/DDBJ databases">
        <authorList>
            <person name="Hao L."/>
        </authorList>
    </citation>
    <scope>NUCLEOTIDE SEQUENCE</scope>
</reference>
<dbReference type="AlphaFoldDB" id="A0A485M8L6"/>
<dbReference type="EMBL" id="CAADRM010000112">
    <property type="protein sequence ID" value="VFU15981.1"/>
    <property type="molecule type" value="Genomic_DNA"/>
</dbReference>
<protein>
    <submittedName>
        <fullName evidence="1">Uncharacterized protein</fullName>
    </submittedName>
</protein>
<evidence type="ECO:0000313" key="1">
    <source>
        <dbReference type="EMBL" id="VFU15981.1"/>
    </source>
</evidence>
<name>A0A485M8L6_9ZZZZ</name>
<gene>
    <name evidence="1" type="ORF">SCFA_480002</name>
</gene>
<accession>A0A485M8L6</accession>
<organism evidence="1">
    <name type="scientific">anaerobic digester metagenome</name>
    <dbReference type="NCBI Taxonomy" id="1263854"/>
    <lineage>
        <taxon>unclassified sequences</taxon>
        <taxon>metagenomes</taxon>
        <taxon>ecological metagenomes</taxon>
    </lineage>
</organism>
<sequence length="100" mass="11457">MFADRMDQVGGVMPTATEVARYSGKGTCIDCGCRPAAPYRKRCAECLEKQRGQLERHRKQKERYALENRCIVCGRPLDEDADKGHRVCINCRELVGRRRI</sequence>
<proteinExistence type="predicted"/>